<evidence type="ECO:0000313" key="2">
    <source>
        <dbReference type="EMBL" id="KAF2230819.1"/>
    </source>
</evidence>
<organism evidence="2 3">
    <name type="scientific">Viridothelium virens</name>
    <name type="common">Speckled blister lichen</name>
    <name type="synonym">Trypethelium virens</name>
    <dbReference type="NCBI Taxonomy" id="1048519"/>
    <lineage>
        <taxon>Eukaryota</taxon>
        <taxon>Fungi</taxon>
        <taxon>Dikarya</taxon>
        <taxon>Ascomycota</taxon>
        <taxon>Pezizomycotina</taxon>
        <taxon>Dothideomycetes</taxon>
        <taxon>Dothideomycetes incertae sedis</taxon>
        <taxon>Trypetheliales</taxon>
        <taxon>Trypetheliaceae</taxon>
        <taxon>Viridothelium</taxon>
    </lineage>
</organism>
<feature type="compositionally biased region" description="Basic and acidic residues" evidence="1">
    <location>
        <begin position="109"/>
        <end position="122"/>
    </location>
</feature>
<feature type="region of interest" description="Disordered" evidence="1">
    <location>
        <begin position="189"/>
        <end position="216"/>
    </location>
</feature>
<sequence>MSQATGTSTTRNPLPSKIPRLKHKSSSASDIEATPPYPTVNADGEDDDPTTSLLPPPSFRPFFTLIEDAETGAHFHPAVHYLFADDDPERLTDACLRALDPHAPSSAVHEGEANDEAERGKEGSGGVGKGREERAVILNMASDARSVLSAHSLSPTWQVLGASVEAAPTWEDTGGGGLMLRIEGMEAEKSAAENEAAAKGRGKGRERESEQEERAMKALEEARRAVVDGDVFQGMEELVKRVRKGVEVLEKVVGPEEVEEPGEEVIEEES</sequence>
<dbReference type="OrthoDB" id="1681166at2759"/>
<feature type="region of interest" description="Disordered" evidence="1">
    <location>
        <begin position="1"/>
        <end position="56"/>
    </location>
</feature>
<protein>
    <submittedName>
        <fullName evidence="2">Uncharacterized protein</fullName>
    </submittedName>
</protein>
<feature type="compositionally biased region" description="Polar residues" evidence="1">
    <location>
        <begin position="1"/>
        <end position="13"/>
    </location>
</feature>
<evidence type="ECO:0000313" key="3">
    <source>
        <dbReference type="Proteomes" id="UP000800092"/>
    </source>
</evidence>
<name>A0A6A6GYW2_VIRVR</name>
<evidence type="ECO:0000256" key="1">
    <source>
        <dbReference type="SAM" id="MobiDB-lite"/>
    </source>
</evidence>
<reference evidence="2" key="1">
    <citation type="journal article" date="2020" name="Stud. Mycol.">
        <title>101 Dothideomycetes genomes: a test case for predicting lifestyles and emergence of pathogens.</title>
        <authorList>
            <person name="Haridas S."/>
            <person name="Albert R."/>
            <person name="Binder M."/>
            <person name="Bloem J."/>
            <person name="Labutti K."/>
            <person name="Salamov A."/>
            <person name="Andreopoulos B."/>
            <person name="Baker S."/>
            <person name="Barry K."/>
            <person name="Bills G."/>
            <person name="Bluhm B."/>
            <person name="Cannon C."/>
            <person name="Castanera R."/>
            <person name="Culley D."/>
            <person name="Daum C."/>
            <person name="Ezra D."/>
            <person name="Gonzalez J."/>
            <person name="Henrissat B."/>
            <person name="Kuo A."/>
            <person name="Liang C."/>
            <person name="Lipzen A."/>
            <person name="Lutzoni F."/>
            <person name="Magnuson J."/>
            <person name="Mondo S."/>
            <person name="Nolan M."/>
            <person name="Ohm R."/>
            <person name="Pangilinan J."/>
            <person name="Park H.-J."/>
            <person name="Ramirez L."/>
            <person name="Alfaro M."/>
            <person name="Sun H."/>
            <person name="Tritt A."/>
            <person name="Yoshinaga Y."/>
            <person name="Zwiers L.-H."/>
            <person name="Turgeon B."/>
            <person name="Goodwin S."/>
            <person name="Spatafora J."/>
            <person name="Crous P."/>
            <person name="Grigoriev I."/>
        </authorList>
    </citation>
    <scope>NUCLEOTIDE SEQUENCE</scope>
    <source>
        <strain evidence="2">Tuck. ex Michener</strain>
    </source>
</reference>
<dbReference type="Proteomes" id="UP000800092">
    <property type="component" value="Unassembled WGS sequence"/>
</dbReference>
<gene>
    <name evidence="2" type="ORF">EV356DRAFT_519331</name>
</gene>
<dbReference type="EMBL" id="ML991835">
    <property type="protein sequence ID" value="KAF2230819.1"/>
    <property type="molecule type" value="Genomic_DNA"/>
</dbReference>
<keyword evidence="3" id="KW-1185">Reference proteome</keyword>
<accession>A0A6A6GYW2</accession>
<dbReference type="AlphaFoldDB" id="A0A6A6GYW2"/>
<feature type="region of interest" description="Disordered" evidence="1">
    <location>
        <begin position="102"/>
        <end position="131"/>
    </location>
</feature>
<proteinExistence type="predicted"/>